<proteinExistence type="predicted"/>
<sequence>MVLGYSKQHFQLLDFTFALLIASPKKAATKLNPKNIGKAYKLAWLG</sequence>
<organism evidence="1">
    <name type="scientific">Rhizophora mucronata</name>
    <name type="common">Asiatic mangrove</name>
    <dbReference type="NCBI Taxonomy" id="61149"/>
    <lineage>
        <taxon>Eukaryota</taxon>
        <taxon>Viridiplantae</taxon>
        <taxon>Streptophyta</taxon>
        <taxon>Embryophyta</taxon>
        <taxon>Tracheophyta</taxon>
        <taxon>Spermatophyta</taxon>
        <taxon>Magnoliopsida</taxon>
        <taxon>eudicotyledons</taxon>
        <taxon>Gunneridae</taxon>
        <taxon>Pentapetalae</taxon>
        <taxon>rosids</taxon>
        <taxon>fabids</taxon>
        <taxon>Malpighiales</taxon>
        <taxon>Rhizophoraceae</taxon>
        <taxon>Rhizophora</taxon>
    </lineage>
</organism>
<evidence type="ECO:0000313" key="1">
    <source>
        <dbReference type="EMBL" id="MBW95000.1"/>
    </source>
</evidence>
<name>A0A2P2JNF8_RHIMU</name>
<reference evidence="1" key="1">
    <citation type="submission" date="2018-02" db="EMBL/GenBank/DDBJ databases">
        <title>Rhizophora mucronata_Transcriptome.</title>
        <authorList>
            <person name="Meera S.P."/>
            <person name="Sreeshan A."/>
            <person name="Augustine A."/>
        </authorList>
    </citation>
    <scope>NUCLEOTIDE SEQUENCE</scope>
    <source>
        <tissue evidence="1">Leaf</tissue>
    </source>
</reference>
<dbReference type="EMBL" id="GGEC01014517">
    <property type="protein sequence ID" value="MBW95000.1"/>
    <property type="molecule type" value="Transcribed_RNA"/>
</dbReference>
<dbReference type="AlphaFoldDB" id="A0A2P2JNF8"/>
<accession>A0A2P2JNF8</accession>
<protein>
    <submittedName>
        <fullName evidence="1">Uncharacterized protein</fullName>
    </submittedName>
</protein>